<feature type="transmembrane region" description="Helical" evidence="1">
    <location>
        <begin position="127"/>
        <end position="147"/>
    </location>
</feature>
<dbReference type="EMBL" id="JARFVB010000003">
    <property type="protein sequence ID" value="MDF0715998.1"/>
    <property type="molecule type" value="Genomic_DNA"/>
</dbReference>
<dbReference type="Pfam" id="PF12412">
    <property type="entry name" value="DUF3667"/>
    <property type="match status" value="1"/>
</dbReference>
<evidence type="ECO:0000256" key="1">
    <source>
        <dbReference type="SAM" id="Phobius"/>
    </source>
</evidence>
<feature type="transmembrane region" description="Helical" evidence="1">
    <location>
        <begin position="159"/>
        <end position="182"/>
    </location>
</feature>
<proteinExistence type="predicted"/>
<protein>
    <submittedName>
        <fullName evidence="2">DUF3667 domain-containing protein</fullName>
    </submittedName>
</protein>
<dbReference type="Proteomes" id="UP001221366">
    <property type="component" value="Unassembled WGS sequence"/>
</dbReference>
<feature type="transmembrane region" description="Helical" evidence="1">
    <location>
        <begin position="188"/>
        <end position="209"/>
    </location>
</feature>
<organism evidence="2 3">
    <name type="scientific">Flagellimonas yonaguniensis</name>
    <dbReference type="NCBI Taxonomy" id="3031325"/>
    <lineage>
        <taxon>Bacteria</taxon>
        <taxon>Pseudomonadati</taxon>
        <taxon>Bacteroidota</taxon>
        <taxon>Flavobacteriia</taxon>
        <taxon>Flavobacteriales</taxon>
        <taxon>Flavobacteriaceae</taxon>
        <taxon>Flagellimonas</taxon>
    </lineage>
</organism>
<evidence type="ECO:0000313" key="2">
    <source>
        <dbReference type="EMBL" id="MDF0715998.1"/>
    </source>
</evidence>
<evidence type="ECO:0000313" key="3">
    <source>
        <dbReference type="Proteomes" id="UP001221366"/>
    </source>
</evidence>
<keyword evidence="3" id="KW-1185">Reference proteome</keyword>
<reference evidence="2 3" key="1">
    <citation type="submission" date="2023-03" db="EMBL/GenBank/DDBJ databases">
        <title>Muricauda XX sp. nov. and Muricauda XXX sp. nov., two novel species isolated from Okinawa Trough.</title>
        <authorList>
            <person name="Cao W."/>
            <person name="Deng X."/>
        </authorList>
    </citation>
    <scope>NUCLEOTIDE SEQUENCE [LARGE SCALE GENOMIC DNA]</scope>
    <source>
        <strain evidence="2 3">334s03</strain>
    </source>
</reference>
<keyword evidence="1" id="KW-1133">Transmembrane helix</keyword>
<gene>
    <name evidence="2" type="ORF">PY092_07555</name>
</gene>
<dbReference type="InterPro" id="IPR022134">
    <property type="entry name" value="DUF3667"/>
</dbReference>
<keyword evidence="1" id="KW-0812">Transmembrane</keyword>
<accession>A0ABT5XXT5</accession>
<sequence length="260" mass="29946">MICKNCEARLRTDFLYCPACGAKVIRNRITIKNLWVDVLERYFNLDNSFIKTIIHLTTKPEVVIEGYLQGLRRKYLNPISYIGIALTLSGLIVFIMSKSLDSMNFDLLDTGTQTVYQKKLMSFTLDYQALIFIFYIPLMAISGWLCFDEKKYNFAERTIIFTYTLAHYSLFIFVPSLVILLFNPEIYMSFSMIGFLAMLVYTVYIIVRISNSKGISLMARLLLFFMIFGILFLLSSTLVPIIMLLLGEISPQDLMPAPPK</sequence>
<keyword evidence="1" id="KW-0472">Membrane</keyword>
<comment type="caution">
    <text evidence="2">The sequence shown here is derived from an EMBL/GenBank/DDBJ whole genome shotgun (WGS) entry which is preliminary data.</text>
</comment>
<feature type="transmembrane region" description="Helical" evidence="1">
    <location>
        <begin position="79"/>
        <end position="97"/>
    </location>
</feature>
<dbReference type="RefSeq" id="WP_275615240.1">
    <property type="nucleotide sequence ID" value="NZ_JARFVB010000003.1"/>
</dbReference>
<feature type="transmembrane region" description="Helical" evidence="1">
    <location>
        <begin position="221"/>
        <end position="246"/>
    </location>
</feature>
<name>A0ABT5XXT5_9FLAO</name>